<evidence type="ECO:0000259" key="8">
    <source>
        <dbReference type="PROSITE" id="PS51684"/>
    </source>
</evidence>
<evidence type="ECO:0000256" key="2">
    <source>
        <dbReference type="ARBA" id="ARBA00012265"/>
    </source>
</evidence>
<comment type="catalytic activity">
    <reaction evidence="7">
        <text>4-demethylwyosine(37) in tRNA(Phe) + S-adenosyl-L-methionine = 4-demethyl-7-[(3S)-3-amino-3-carboxypropyl]wyosine(37) in tRNA(Phe) + S-methyl-5'-thioadenosine + H(+)</text>
        <dbReference type="Rhea" id="RHEA:36355"/>
        <dbReference type="Rhea" id="RHEA-COMP:10164"/>
        <dbReference type="Rhea" id="RHEA-COMP:10378"/>
        <dbReference type="ChEBI" id="CHEBI:15378"/>
        <dbReference type="ChEBI" id="CHEBI:17509"/>
        <dbReference type="ChEBI" id="CHEBI:59789"/>
        <dbReference type="ChEBI" id="CHEBI:64315"/>
        <dbReference type="ChEBI" id="CHEBI:73550"/>
        <dbReference type="EC" id="2.5.1.114"/>
    </reaction>
</comment>
<dbReference type="InterPro" id="IPR056744">
    <property type="entry name" value="TRM5/TYW2-like_N"/>
</dbReference>
<keyword evidence="6" id="KW-0819">tRNA processing</keyword>
<dbReference type="FunFam" id="3.40.50.150:FF:000131">
    <property type="entry name" value="tRNA wybutosine-synthesizing protein 2/3/4"/>
    <property type="match status" value="1"/>
</dbReference>
<dbReference type="Gene3D" id="3.40.50.150">
    <property type="entry name" value="Vaccinia Virus protein VP39"/>
    <property type="match status" value="2"/>
</dbReference>
<reference evidence="9" key="1">
    <citation type="submission" date="2021-01" db="UniProtKB">
        <authorList>
            <consortium name="EnsemblMetazoa"/>
        </authorList>
    </citation>
    <scope>IDENTIFICATION</scope>
</reference>
<dbReference type="EnsemblMetazoa" id="CLYHEMT014142.1">
    <property type="protein sequence ID" value="CLYHEMP014142.1"/>
    <property type="gene ID" value="CLYHEMG014142"/>
</dbReference>
<dbReference type="SUPFAM" id="SSF53335">
    <property type="entry name" value="S-adenosyl-L-methionine-dependent methyltransferases"/>
    <property type="match status" value="1"/>
</dbReference>
<organism evidence="9 10">
    <name type="scientific">Clytia hemisphaerica</name>
    <dbReference type="NCBI Taxonomy" id="252671"/>
    <lineage>
        <taxon>Eukaryota</taxon>
        <taxon>Metazoa</taxon>
        <taxon>Cnidaria</taxon>
        <taxon>Hydrozoa</taxon>
        <taxon>Hydroidolina</taxon>
        <taxon>Leptothecata</taxon>
        <taxon>Obeliida</taxon>
        <taxon>Clytiidae</taxon>
        <taxon>Clytia</taxon>
    </lineage>
</organism>
<dbReference type="Gene3D" id="3.30.300.110">
    <property type="entry name" value="Met-10+ protein-like domains"/>
    <property type="match status" value="1"/>
</dbReference>
<accession>A0A7M5WWE7</accession>
<dbReference type="GO" id="GO:0031591">
    <property type="term" value="P:wybutosine biosynthetic process"/>
    <property type="evidence" value="ECO:0007669"/>
    <property type="project" value="TreeGrafter"/>
</dbReference>
<keyword evidence="5" id="KW-0949">S-adenosyl-L-methionine</keyword>
<dbReference type="GeneID" id="136817145"/>
<comment type="pathway">
    <text evidence="1">tRNA modification; wybutosine-tRNA(Phe) biosynthesis.</text>
</comment>
<proteinExistence type="predicted"/>
<dbReference type="InterPro" id="IPR030382">
    <property type="entry name" value="MeTrfase_TRM5/TYW2"/>
</dbReference>
<dbReference type="RefSeq" id="XP_066929581.1">
    <property type="nucleotide sequence ID" value="XM_067073480.1"/>
</dbReference>
<evidence type="ECO:0000313" key="9">
    <source>
        <dbReference type="EnsemblMetazoa" id="CLYHEMP014142.1"/>
    </source>
</evidence>
<dbReference type="PANTHER" id="PTHR23245:SF25">
    <property type="entry name" value="TRNA WYBUTOSINE-SYNTHESIZING PROTEIN 2 HOMOLOG"/>
    <property type="match status" value="1"/>
</dbReference>
<dbReference type="RefSeq" id="XP_066929582.1">
    <property type="nucleotide sequence ID" value="XM_067073481.1"/>
</dbReference>
<feature type="domain" description="SAM-dependent methyltransferase TRM5/TYW2-type" evidence="8">
    <location>
        <begin position="121"/>
        <end position="504"/>
    </location>
</feature>
<dbReference type="OrthoDB" id="408788at2759"/>
<dbReference type="AlphaFoldDB" id="A0A7M5WWE7"/>
<evidence type="ECO:0000256" key="7">
    <source>
        <dbReference type="ARBA" id="ARBA00049400"/>
    </source>
</evidence>
<dbReference type="Proteomes" id="UP000594262">
    <property type="component" value="Unplaced"/>
</dbReference>
<dbReference type="InterPro" id="IPR029063">
    <property type="entry name" value="SAM-dependent_MTases_sf"/>
</dbReference>
<evidence type="ECO:0000256" key="3">
    <source>
        <dbReference type="ARBA" id="ARBA00022603"/>
    </source>
</evidence>
<dbReference type="InterPro" id="IPR056743">
    <property type="entry name" value="TRM5-TYW2-like_MTfase"/>
</dbReference>
<dbReference type="PROSITE" id="PS51684">
    <property type="entry name" value="SAM_MT_TRM5_TYW2"/>
    <property type="match status" value="1"/>
</dbReference>
<dbReference type="GO" id="GO:0005737">
    <property type="term" value="C:cytoplasm"/>
    <property type="evidence" value="ECO:0007669"/>
    <property type="project" value="TreeGrafter"/>
</dbReference>
<dbReference type="Pfam" id="PF02475">
    <property type="entry name" value="TRM5-TYW2_MTfase"/>
    <property type="match status" value="1"/>
</dbReference>
<dbReference type="Pfam" id="PF25133">
    <property type="entry name" value="TYW2_N_2"/>
    <property type="match status" value="1"/>
</dbReference>
<keyword evidence="10" id="KW-1185">Reference proteome</keyword>
<evidence type="ECO:0000256" key="5">
    <source>
        <dbReference type="ARBA" id="ARBA00022691"/>
    </source>
</evidence>
<dbReference type="GO" id="GO:0008175">
    <property type="term" value="F:tRNA methyltransferase activity"/>
    <property type="evidence" value="ECO:0007669"/>
    <property type="project" value="TreeGrafter"/>
</dbReference>
<evidence type="ECO:0000256" key="1">
    <source>
        <dbReference type="ARBA" id="ARBA00004797"/>
    </source>
</evidence>
<evidence type="ECO:0000313" key="10">
    <source>
        <dbReference type="Proteomes" id="UP000594262"/>
    </source>
</evidence>
<dbReference type="PANTHER" id="PTHR23245">
    <property type="entry name" value="TRNA METHYLTRANSFERASE"/>
    <property type="match status" value="1"/>
</dbReference>
<evidence type="ECO:0000256" key="6">
    <source>
        <dbReference type="ARBA" id="ARBA00022694"/>
    </source>
</evidence>
<keyword evidence="3" id="KW-0489">Methyltransferase</keyword>
<dbReference type="EC" id="2.5.1.114" evidence="2"/>
<sequence>MADSICCVIADKKNVKKIKQELEKRNILHSKYRITKMDPNTCAIPVSTDKCSVENNLQTDLLPSFKEQQAVQYLNADELLCSKVITPRDALVQKLEGFFKTKTEICENERNRILQQVPHKWEIHGDMLLLPRDCLTNAFWETGQKELWEIFAKVLKVKRVAVMSRVQDNMIRTPKVALKLGADGWVKHVDNEIIYSYDVTKCMFSKGNITEKMRIARLDCREEIVVDLFAGIGYFTLPYLVKAQAKKLYACEINPDACAALKKNLGLNHVDESRYQILQGDNREVCPKNIADRVNLGLIPSSSLSWATACHALNQAKGGWLHIHENVDSGANALDSGTGSDAILQDHITNAGEFEICQHVVKTEFVPCRDGLDVTDSEPPEDIELETSTLSEKNKAGPLDTEVVNKERDLSITYEKSKGMSVDNYVFPECNDLERENRNLVRDCYKGKLSKHKCVVWQAFVDDMLSKLKSYLPPLWKVTLRHIEFVKSYAPHVDHLVFDIECRPISDQLL</sequence>
<protein>
    <recommendedName>
        <fullName evidence="2">tRNA(Phe) (4-demethylwyosine(37)-C(7)) aminocarboxypropyltransferase</fullName>
        <ecNumber evidence="2">2.5.1.114</ecNumber>
    </recommendedName>
</protein>
<dbReference type="GO" id="GO:0030488">
    <property type="term" value="P:tRNA methylation"/>
    <property type="evidence" value="ECO:0007669"/>
    <property type="project" value="TreeGrafter"/>
</dbReference>
<keyword evidence="4" id="KW-0808">Transferase</keyword>
<dbReference type="GO" id="GO:0102522">
    <property type="term" value="F:tRNA 4-demethylwyosine alpha-amino-alpha-carboxypropyltransferase activity"/>
    <property type="evidence" value="ECO:0007669"/>
    <property type="project" value="UniProtKB-EC"/>
</dbReference>
<dbReference type="CDD" id="cd02440">
    <property type="entry name" value="AdoMet_MTases"/>
    <property type="match status" value="1"/>
</dbReference>
<name>A0A7M5WWE7_9CNID</name>
<evidence type="ECO:0000256" key="4">
    <source>
        <dbReference type="ARBA" id="ARBA00022679"/>
    </source>
</evidence>